<feature type="coiled-coil region" evidence="1">
    <location>
        <begin position="314"/>
        <end position="380"/>
    </location>
</feature>
<dbReference type="EMBL" id="LR798238">
    <property type="protein sequence ID" value="CAB5212651.1"/>
    <property type="molecule type" value="Genomic_DNA"/>
</dbReference>
<reference evidence="3" key="1">
    <citation type="submission" date="2020-05" db="EMBL/GenBank/DDBJ databases">
        <authorList>
            <person name="Chiriac C."/>
            <person name="Salcher M."/>
            <person name="Ghai R."/>
            <person name="Kavagutti S V."/>
        </authorList>
    </citation>
    <scope>NUCLEOTIDE SEQUENCE</scope>
</reference>
<proteinExistence type="predicted"/>
<protein>
    <recommendedName>
        <fullName evidence="4">LT_GEWL domain containing protein</fullName>
    </recommendedName>
</protein>
<evidence type="ECO:0000256" key="1">
    <source>
        <dbReference type="SAM" id="Coils"/>
    </source>
</evidence>
<organism evidence="3">
    <name type="scientific">uncultured Caudovirales phage</name>
    <dbReference type="NCBI Taxonomy" id="2100421"/>
    <lineage>
        <taxon>Viruses</taxon>
        <taxon>Duplodnaviria</taxon>
        <taxon>Heunggongvirae</taxon>
        <taxon>Uroviricota</taxon>
        <taxon>Caudoviricetes</taxon>
        <taxon>Peduoviridae</taxon>
        <taxon>Maltschvirus</taxon>
        <taxon>Maltschvirus maltsch</taxon>
    </lineage>
</organism>
<keyword evidence="1" id="KW-0175">Coiled coil</keyword>
<sequence length="689" mass="74057">MAAAQKKVTNLGVIPAVAVGKQDDSEPQEIDLNELASTLPPAQDTSPGTVEYDLSKLHQVVKPYKEPKKLGLLESMQGPYAKNEPLKLEKQFASLADTALNLPAAVASIGTYAAARPFTTPERAQELSGKVSSYLENPIGQATGITESPAYKGEGSRQLMDFIGQNIHKGASWVAEKAGIPVQDVENIANSLSFAAVPEAVKLGVKGVNKVTPIASRATQAIQDQFAARKGPQETVASEYLPNIPGESTAGPIHDLHPALAAIVTDAQKRGLPINAEALARQNEALSLGVDLTEGQRTQDPMLISKERNERGIKEQLVNKFNEQNQQLKNVAENFKAKVGPENAADNYVTNSEHILALTKDQIDANNKIAKEAYQKLDEASGGKLPIDGRAVGNNALEALKSADIEEYVPGTILSKLKSYAEGGKEMNFNLFENLRTQLANESRKAERAGDGNTVHALSVVRTELENLPLTNEAGGIKTLADEARSAFRANRQLEANNQFYGKAARGSLDSANLIQSTVFGVKNDYFGHVMDIVAKDPAAKQHLAQGTVDYMLSKSTDGSGNLNPMKMAKYIDDLDRNKRLEPLFGKDEAAQMRKYARVSRYTKSAPEGSFVNYSNTAPAAAQLIQQYGPAAAEVVGSQFGLPGGSQAASWVGEKMQQRATKKQAKKSTSPEAGIVGNKISESFNFGKD</sequence>
<name>A0A6J7WFQ1_9CAUD</name>
<evidence type="ECO:0000256" key="2">
    <source>
        <dbReference type="SAM" id="MobiDB-lite"/>
    </source>
</evidence>
<feature type="compositionally biased region" description="Polar residues" evidence="2">
    <location>
        <begin position="680"/>
        <end position="689"/>
    </location>
</feature>
<gene>
    <name evidence="3" type="ORF">UFOVP194_38</name>
</gene>
<evidence type="ECO:0008006" key="4">
    <source>
        <dbReference type="Google" id="ProtNLM"/>
    </source>
</evidence>
<feature type="region of interest" description="Disordered" evidence="2">
    <location>
        <begin position="655"/>
        <end position="689"/>
    </location>
</feature>
<evidence type="ECO:0000313" key="3">
    <source>
        <dbReference type="EMBL" id="CAB5212651.1"/>
    </source>
</evidence>
<accession>A0A6J7WFQ1</accession>